<evidence type="ECO:0000256" key="1">
    <source>
        <dbReference type="SAM" id="Phobius"/>
    </source>
</evidence>
<accession>A0ABR3MH70</accession>
<feature type="non-terminal residue" evidence="2">
    <location>
        <position position="96"/>
    </location>
</feature>
<evidence type="ECO:0008006" key="4">
    <source>
        <dbReference type="Google" id="ProtNLM"/>
    </source>
</evidence>
<keyword evidence="1" id="KW-0812">Transmembrane</keyword>
<dbReference type="EMBL" id="JAYMGO010000013">
    <property type="protein sequence ID" value="KAL1263277.1"/>
    <property type="molecule type" value="Genomic_DNA"/>
</dbReference>
<organism evidence="2 3">
    <name type="scientific">Cirrhinus molitorella</name>
    <name type="common">mud carp</name>
    <dbReference type="NCBI Taxonomy" id="172907"/>
    <lineage>
        <taxon>Eukaryota</taxon>
        <taxon>Metazoa</taxon>
        <taxon>Chordata</taxon>
        <taxon>Craniata</taxon>
        <taxon>Vertebrata</taxon>
        <taxon>Euteleostomi</taxon>
        <taxon>Actinopterygii</taxon>
        <taxon>Neopterygii</taxon>
        <taxon>Teleostei</taxon>
        <taxon>Ostariophysi</taxon>
        <taxon>Cypriniformes</taxon>
        <taxon>Cyprinidae</taxon>
        <taxon>Labeoninae</taxon>
        <taxon>Labeonini</taxon>
        <taxon>Cirrhinus</taxon>
    </lineage>
</organism>
<sequence length="96" mass="10783">MLAVADGNGSYGSSSSRMSNNFNFNKNPDSSVSISKMDLIIPFSADVPCDNNGQRMWWAFLASSMVTFFGGLFIILLWRTLKYLWTVCCHCNIKNK</sequence>
<protein>
    <recommendedName>
        <fullName evidence="4">Calcium-activated potassium channel subunit alpha-1</fullName>
    </recommendedName>
</protein>
<evidence type="ECO:0000313" key="2">
    <source>
        <dbReference type="EMBL" id="KAL1263277.1"/>
    </source>
</evidence>
<evidence type="ECO:0000313" key="3">
    <source>
        <dbReference type="Proteomes" id="UP001558613"/>
    </source>
</evidence>
<keyword evidence="3" id="KW-1185">Reference proteome</keyword>
<feature type="transmembrane region" description="Helical" evidence="1">
    <location>
        <begin position="56"/>
        <end position="78"/>
    </location>
</feature>
<proteinExistence type="predicted"/>
<keyword evidence="1" id="KW-0472">Membrane</keyword>
<keyword evidence="1" id="KW-1133">Transmembrane helix</keyword>
<dbReference type="Proteomes" id="UP001558613">
    <property type="component" value="Unassembled WGS sequence"/>
</dbReference>
<reference evidence="2 3" key="1">
    <citation type="submission" date="2023-09" db="EMBL/GenBank/DDBJ databases">
        <authorList>
            <person name="Wang M."/>
        </authorList>
    </citation>
    <scope>NUCLEOTIDE SEQUENCE [LARGE SCALE GENOMIC DNA]</scope>
    <source>
        <strain evidence="2">GT-2023</strain>
        <tissue evidence="2">Liver</tissue>
    </source>
</reference>
<gene>
    <name evidence="2" type="ORF">QQF64_006016</name>
</gene>
<name>A0ABR3MH70_9TELE</name>
<comment type="caution">
    <text evidence="2">The sequence shown here is derived from an EMBL/GenBank/DDBJ whole genome shotgun (WGS) entry which is preliminary data.</text>
</comment>